<dbReference type="WBParaSite" id="SPAL_0001164000.1">
    <property type="protein sequence ID" value="SPAL_0001164000.1"/>
    <property type="gene ID" value="SPAL_0001164000"/>
</dbReference>
<feature type="compositionally biased region" description="Polar residues" evidence="1">
    <location>
        <begin position="10"/>
        <end position="29"/>
    </location>
</feature>
<sequence>MDPNVINLRLPSTRTNSQNGQENDDNNSVFAHADGGNSRDHSPSHHSSRSNDGRSNVSAYASGREGMFSNEGVGGGPTGQHPNPQLNVGGGPTDRGRNTLPVVGGGPTDQRVNELPVVEGGSTGQRVNATVDESVTKCRKRFYTFE</sequence>
<evidence type="ECO:0000313" key="3">
    <source>
        <dbReference type="WBParaSite" id="SPAL_0001164000.1"/>
    </source>
</evidence>
<dbReference type="Proteomes" id="UP000046392">
    <property type="component" value="Unplaced"/>
</dbReference>
<accession>A0A0N5C0W1</accession>
<feature type="region of interest" description="Disordered" evidence="1">
    <location>
        <begin position="1"/>
        <end position="113"/>
    </location>
</feature>
<reference evidence="3" key="1">
    <citation type="submission" date="2017-02" db="UniProtKB">
        <authorList>
            <consortium name="WormBaseParasite"/>
        </authorList>
    </citation>
    <scope>IDENTIFICATION</scope>
</reference>
<name>A0A0N5C0W1_STREA</name>
<evidence type="ECO:0000313" key="2">
    <source>
        <dbReference type="Proteomes" id="UP000046392"/>
    </source>
</evidence>
<keyword evidence="2" id="KW-1185">Reference proteome</keyword>
<dbReference type="STRING" id="174720.A0A0N5C0W1"/>
<evidence type="ECO:0000256" key="1">
    <source>
        <dbReference type="SAM" id="MobiDB-lite"/>
    </source>
</evidence>
<proteinExistence type="predicted"/>
<dbReference type="AlphaFoldDB" id="A0A0N5C0W1"/>
<protein>
    <submittedName>
        <fullName evidence="3">Uncharacterized protein</fullName>
    </submittedName>
</protein>
<organism evidence="2 3">
    <name type="scientific">Strongyloides papillosus</name>
    <name type="common">Intestinal threadworm</name>
    <dbReference type="NCBI Taxonomy" id="174720"/>
    <lineage>
        <taxon>Eukaryota</taxon>
        <taxon>Metazoa</taxon>
        <taxon>Ecdysozoa</taxon>
        <taxon>Nematoda</taxon>
        <taxon>Chromadorea</taxon>
        <taxon>Rhabditida</taxon>
        <taxon>Tylenchina</taxon>
        <taxon>Panagrolaimomorpha</taxon>
        <taxon>Strongyloidoidea</taxon>
        <taxon>Strongyloididae</taxon>
        <taxon>Strongyloides</taxon>
    </lineage>
</organism>